<dbReference type="InterPro" id="IPR013551">
    <property type="entry name" value="YicC-like_C"/>
</dbReference>
<protein>
    <recommendedName>
        <fullName evidence="10">YicC family protein</fullName>
    </recommendedName>
</protein>
<evidence type="ECO:0008006" key="10">
    <source>
        <dbReference type="Google" id="ProtNLM"/>
    </source>
</evidence>
<evidence type="ECO:0000256" key="2">
    <source>
        <dbReference type="ARBA" id="ARBA00022722"/>
    </source>
</evidence>
<comment type="similarity">
    <text evidence="5">Belongs to the YicC/YloC family.</text>
</comment>
<evidence type="ECO:0000313" key="9">
    <source>
        <dbReference type="Proteomes" id="UP000789833"/>
    </source>
</evidence>
<comment type="caution">
    <text evidence="8">The sequence shown here is derived from an EMBL/GenBank/DDBJ whole genome shotgun (WGS) entry which is preliminary data.</text>
</comment>
<name>A0ABM8YIY6_9BACI</name>
<dbReference type="Proteomes" id="UP000789833">
    <property type="component" value="Unassembled WGS sequence"/>
</dbReference>
<dbReference type="PANTHER" id="PTHR30636">
    <property type="entry name" value="UPF0701 PROTEIN YICC"/>
    <property type="match status" value="1"/>
</dbReference>
<proteinExistence type="inferred from homology"/>
<dbReference type="EMBL" id="CAKJTJ010000002">
    <property type="protein sequence ID" value="CAG9619766.1"/>
    <property type="molecule type" value="Genomic_DNA"/>
</dbReference>
<feature type="domain" description="Endoribonuclease YicC-like C-terminal" evidence="7">
    <location>
        <begin position="171"/>
        <end position="289"/>
    </location>
</feature>
<comment type="cofactor">
    <cofactor evidence="1">
        <name>a divalent metal cation</name>
        <dbReference type="ChEBI" id="CHEBI:60240"/>
    </cofactor>
</comment>
<reference evidence="8 9" key="1">
    <citation type="submission" date="2021-10" db="EMBL/GenBank/DDBJ databases">
        <authorList>
            <person name="Criscuolo A."/>
        </authorList>
    </citation>
    <scope>NUCLEOTIDE SEQUENCE [LARGE SCALE GENOMIC DNA]</scope>
    <source>
        <strain evidence="9">CIP 111883</strain>
    </source>
</reference>
<sequence>MVKSMTGFGQSEVTIDTYNINVEIKSVNHRFCEFNIRMPKRYQYLEEKVKKTVSSIVNRGRIEVFISVEGGTNDKHLSVDWQLLSLYIKELQNAKEKFQISSPIEISDILKLEDVFIISESEKGFEVEKPLLEQVMLASEQLVSMRSHEGEQLKEDVLEHLSHIEELTDRVKESVPLVVESYRKRMEVRLKDFIVSQIDEQRILAEAAIFADKADINEEIKRIHSHLSQFRHSLQSTTPVGRKLDFLVQELNREVNTIGSKGNDAKIANLVVDMKACLEKIKEQVQNIE</sequence>
<feature type="domain" description="Endoribonuclease YicC-like N-terminal" evidence="6">
    <location>
        <begin position="2"/>
        <end position="154"/>
    </location>
</feature>
<evidence type="ECO:0000259" key="7">
    <source>
        <dbReference type="Pfam" id="PF08340"/>
    </source>
</evidence>
<dbReference type="RefSeq" id="WP_230499885.1">
    <property type="nucleotide sequence ID" value="NZ_CAKJTJ010000002.1"/>
</dbReference>
<dbReference type="PANTHER" id="PTHR30636:SF3">
    <property type="entry name" value="UPF0701 PROTEIN YICC"/>
    <property type="match status" value="1"/>
</dbReference>
<dbReference type="InterPro" id="IPR005229">
    <property type="entry name" value="YicC/YloC-like"/>
</dbReference>
<gene>
    <name evidence="8" type="ORF">BACCIP111883_00534</name>
</gene>
<keyword evidence="9" id="KW-1185">Reference proteome</keyword>
<keyword evidence="3" id="KW-0255">Endonuclease</keyword>
<evidence type="ECO:0000256" key="4">
    <source>
        <dbReference type="ARBA" id="ARBA00022801"/>
    </source>
</evidence>
<evidence type="ECO:0000256" key="3">
    <source>
        <dbReference type="ARBA" id="ARBA00022759"/>
    </source>
</evidence>
<dbReference type="Pfam" id="PF08340">
    <property type="entry name" value="YicC-like_C"/>
    <property type="match status" value="1"/>
</dbReference>
<organism evidence="8 9">
    <name type="scientific">Sutcliffiella rhizosphaerae</name>
    <dbReference type="NCBI Taxonomy" id="2880967"/>
    <lineage>
        <taxon>Bacteria</taxon>
        <taxon>Bacillati</taxon>
        <taxon>Bacillota</taxon>
        <taxon>Bacilli</taxon>
        <taxon>Bacillales</taxon>
        <taxon>Bacillaceae</taxon>
        <taxon>Sutcliffiella</taxon>
    </lineage>
</organism>
<evidence type="ECO:0000256" key="1">
    <source>
        <dbReference type="ARBA" id="ARBA00001968"/>
    </source>
</evidence>
<evidence type="ECO:0000259" key="6">
    <source>
        <dbReference type="Pfam" id="PF03755"/>
    </source>
</evidence>
<keyword evidence="4" id="KW-0378">Hydrolase</keyword>
<keyword evidence="2" id="KW-0540">Nuclease</keyword>
<evidence type="ECO:0000256" key="5">
    <source>
        <dbReference type="ARBA" id="ARBA00035648"/>
    </source>
</evidence>
<dbReference type="Pfam" id="PF03755">
    <property type="entry name" value="YicC-like_N"/>
    <property type="match status" value="1"/>
</dbReference>
<dbReference type="NCBIfam" id="TIGR00255">
    <property type="entry name" value="YicC/YloC family endoribonuclease"/>
    <property type="match status" value="1"/>
</dbReference>
<accession>A0ABM8YIY6</accession>
<dbReference type="InterPro" id="IPR013527">
    <property type="entry name" value="YicC-like_N"/>
</dbReference>
<evidence type="ECO:0000313" key="8">
    <source>
        <dbReference type="EMBL" id="CAG9619766.1"/>
    </source>
</evidence>